<protein>
    <submittedName>
        <fullName evidence="4">Small ribosomal subunit nuclear export protein, putative</fullName>
    </submittedName>
</protein>
<feature type="compositionally biased region" description="Basic and acidic residues" evidence="2">
    <location>
        <begin position="629"/>
        <end position="642"/>
    </location>
</feature>
<dbReference type="RefSeq" id="XP_012764559.2">
    <property type="nucleotide sequence ID" value="XM_012909105.2"/>
</dbReference>
<reference evidence="4 5" key="1">
    <citation type="journal article" date="2016" name="Nat. Commun.">
        <title>Genomes of cryptic chimpanzee Plasmodium species reveal key evolutionary events leading to human malaria.</title>
        <authorList>
            <person name="Sundararaman S.A."/>
            <person name="Plenderleith L.J."/>
            <person name="Liu W."/>
            <person name="Loy D.E."/>
            <person name="Learn G.H."/>
            <person name="Li Y."/>
            <person name="Shaw K.S."/>
            <person name="Ayouba A."/>
            <person name="Peeters M."/>
            <person name="Speede S."/>
            <person name="Shaw G.M."/>
            <person name="Bushman F.D."/>
            <person name="Brisson D."/>
            <person name="Rayner J.C."/>
            <person name="Sharp P.M."/>
            <person name="Hahn B.H."/>
        </authorList>
    </citation>
    <scope>NUCLEOTIDE SEQUENCE [LARGE SCALE GENOMIC DNA]</scope>
    <source>
        <strain evidence="4 5">SY57</strain>
    </source>
</reference>
<organism evidence="4 5">
    <name type="scientific">Plasmodium reichenowi</name>
    <dbReference type="NCBI Taxonomy" id="5854"/>
    <lineage>
        <taxon>Eukaryota</taxon>
        <taxon>Sar</taxon>
        <taxon>Alveolata</taxon>
        <taxon>Apicomplexa</taxon>
        <taxon>Aconoidasida</taxon>
        <taxon>Haemosporida</taxon>
        <taxon>Plasmodiidae</taxon>
        <taxon>Plasmodium</taxon>
        <taxon>Plasmodium (Laverania)</taxon>
    </lineage>
</organism>
<dbReference type="GO" id="GO:0042254">
    <property type="term" value="P:ribosome biogenesis"/>
    <property type="evidence" value="ECO:0007669"/>
    <property type="project" value="InterPro"/>
</dbReference>
<dbReference type="Pfam" id="PF03914">
    <property type="entry name" value="CBF"/>
    <property type="match status" value="1"/>
</dbReference>
<feature type="region of interest" description="Disordered" evidence="2">
    <location>
        <begin position="262"/>
        <end position="283"/>
    </location>
</feature>
<evidence type="ECO:0000259" key="3">
    <source>
        <dbReference type="Pfam" id="PF03914"/>
    </source>
</evidence>
<dbReference type="AlphaFoldDB" id="A0A151L6M4"/>
<dbReference type="PANTHER" id="PTHR12455:SF0">
    <property type="entry name" value="NUCLEOLAR COMPLEX PROTEIN 4 HOMOLOG"/>
    <property type="match status" value="1"/>
</dbReference>
<feature type="region of interest" description="Disordered" evidence="2">
    <location>
        <begin position="611"/>
        <end position="675"/>
    </location>
</feature>
<feature type="compositionally biased region" description="Basic and acidic residues" evidence="2">
    <location>
        <begin position="262"/>
        <end position="274"/>
    </location>
</feature>
<feature type="compositionally biased region" description="Acidic residues" evidence="2">
    <location>
        <begin position="655"/>
        <end position="667"/>
    </location>
</feature>
<gene>
    <name evidence="4" type="ORF">PRSY57_1316900</name>
</gene>
<evidence type="ECO:0000313" key="5">
    <source>
        <dbReference type="Proteomes" id="UP000076359"/>
    </source>
</evidence>
<comment type="caution">
    <text evidence="4">The sequence shown here is derived from an EMBL/GenBank/DDBJ whole genome shotgun (WGS) entry which is preliminary data.</text>
</comment>
<dbReference type="PANTHER" id="PTHR12455">
    <property type="entry name" value="NUCLEOLAR COMPLEX PROTEIN 4"/>
    <property type="match status" value="1"/>
</dbReference>
<feature type="region of interest" description="Disordered" evidence="2">
    <location>
        <begin position="366"/>
        <end position="386"/>
    </location>
</feature>
<dbReference type="KEGG" id="prei:PRSY57_1316900"/>
<name>A0A151L6M4_PLARE</name>
<dbReference type="InterPro" id="IPR027193">
    <property type="entry name" value="Noc4"/>
</dbReference>
<evidence type="ECO:0000256" key="1">
    <source>
        <dbReference type="ARBA" id="ARBA00007797"/>
    </source>
</evidence>
<feature type="region of interest" description="Disordered" evidence="2">
    <location>
        <begin position="422"/>
        <end position="441"/>
    </location>
</feature>
<feature type="compositionally biased region" description="Polar residues" evidence="2">
    <location>
        <begin position="643"/>
        <end position="652"/>
    </location>
</feature>
<dbReference type="VEuPathDB" id="PlasmoDB:PRCDC_1316900"/>
<dbReference type="VEuPathDB" id="PlasmoDB:PRG01_1320000"/>
<dbReference type="EMBL" id="LVLA01000014">
    <property type="protein sequence ID" value="KYN94620.1"/>
    <property type="molecule type" value="Genomic_DNA"/>
</dbReference>
<sequence length="972" mass="115933">MEKKKKHSSGVSSSRSSSVTNEICLLFKLIQESDNRKYIISKLTELFLLIYKERLKRMLLYSSYGEEERNDNNINSDIDNLDEKLKYIFRKDTIIFDIPRKQKGYNKYDEWLDVCFEKFLNLLFQLLKNDDEIFVKKSLSILFGSLQFELKIFEKLMKTNYDNNNNNNNNNSNNLYLNDNIINVYDNNLNKLTDDEGGKKYFPIKLYRRIIIELLNMEHISVNTIKHICKSYICFYYDLDYFFLCIYNSLCNEKKYVDSKKKKKDDHSNVDTNKKNNNINNNDAVNLEPTREKEQNDYNFNFPKDNHNINLLIFIILINSIKPYKKVCLNTNENKKKKKIYLKKFKKHDLFIDDQENVSRKRKKIYNNNKNNNNNNNNNNNKNNSQVHINNYYKFSEINDSHVNKNEVKKKKKNIFENYNSDDSSSIKHLSSSSDDENKSDEEDFLKDVNLINNINSDMDFSDDMLLENTKEKITNKIKERKNNFFINIQIDDKLYCNIYSSCWFYFITTHVHIYTMILQLLHSIPVYVFPYTNNPYYLIDFFNISFYKSSNLYISLAALPGIFHILTELNVGNVINENNYSNIINSTKLENEKKDNLINDVMIKEEQISDEEKKEKLNISPNNSNNENIKEEDYNIEDNKSDQSNNNTISHNGDDDDEEEEEDEDATKESNIFNDENKLNNNMYTDYYKRLYELITPASFYYDDTHFLNIIHLSIKNKMIPIYYILSFLKKLLRIGCLTSYNISINILSVVYDILNYFKNELYEAMFISSSLFMIMDFKKDSFCYDNLLENFDKDKIMGMLKMNSLFLKDTYRQDEDDPLIKKTKNESSYEFHNNINHIECSNKGHIIINDDEKKKKNLFNIQECIPEKYKINMNKLNKKQLYMVNHIFYEIILINNHICDNLKFYSNVYYYNFGKDSSYKSHDFYNDPSKMNWLKETSLFSSLKNFLSFKKKRKTETTPTTQNKIATLFL</sequence>
<dbReference type="GeneID" id="24532747"/>
<evidence type="ECO:0000256" key="2">
    <source>
        <dbReference type="SAM" id="MobiDB-lite"/>
    </source>
</evidence>
<dbReference type="GO" id="GO:0030692">
    <property type="term" value="C:Noc4p-Nop14p complex"/>
    <property type="evidence" value="ECO:0007669"/>
    <property type="project" value="TreeGrafter"/>
</dbReference>
<dbReference type="Proteomes" id="UP000076359">
    <property type="component" value="Unassembled WGS sequence"/>
</dbReference>
<accession>A0A151L6M4</accession>
<proteinExistence type="inferred from homology"/>
<feature type="compositionally biased region" description="Low complexity" evidence="2">
    <location>
        <begin position="422"/>
        <end position="433"/>
    </location>
</feature>
<feature type="compositionally biased region" description="Low complexity" evidence="2">
    <location>
        <begin position="367"/>
        <end position="384"/>
    </location>
</feature>
<feature type="compositionally biased region" description="Low complexity" evidence="2">
    <location>
        <begin position="619"/>
        <end position="628"/>
    </location>
</feature>
<feature type="domain" description="CCAAT-binding factor" evidence="3">
    <location>
        <begin position="682"/>
        <end position="764"/>
    </location>
</feature>
<dbReference type="InterPro" id="IPR005612">
    <property type="entry name" value="CCAAT-binding_factor"/>
</dbReference>
<evidence type="ECO:0000313" key="4">
    <source>
        <dbReference type="EMBL" id="KYN94620.1"/>
    </source>
</evidence>
<comment type="similarity">
    <text evidence="1">Belongs to the CBF/MAK21 family.</text>
</comment>
<dbReference type="GO" id="GO:0032040">
    <property type="term" value="C:small-subunit processome"/>
    <property type="evidence" value="ECO:0007669"/>
    <property type="project" value="TreeGrafter"/>
</dbReference>